<dbReference type="PANTHER" id="PTHR45947">
    <property type="entry name" value="SULFOQUINOVOSYL TRANSFERASE SQD2"/>
    <property type="match status" value="1"/>
</dbReference>
<dbReference type="InterPro" id="IPR050194">
    <property type="entry name" value="Glycosyltransferase_grp1"/>
</dbReference>
<keyword evidence="2" id="KW-1185">Reference proteome</keyword>
<dbReference type="Proteomes" id="UP000011991">
    <property type="component" value="Unassembled WGS sequence"/>
</dbReference>
<reference evidence="1 2" key="1">
    <citation type="journal article" date="2013" name="Mar. Genomics">
        <title>Expression of sulfatases in Rhodopirellula baltica and the diversity of sulfatases in the genus Rhodopirellula.</title>
        <authorList>
            <person name="Wegner C.E."/>
            <person name="Richter-Heitmann T."/>
            <person name="Klindworth A."/>
            <person name="Klockow C."/>
            <person name="Richter M."/>
            <person name="Achstetter T."/>
            <person name="Glockner F.O."/>
            <person name="Harder J."/>
        </authorList>
    </citation>
    <scope>NUCLEOTIDE SEQUENCE [LARGE SCALE GENOMIC DNA]</scope>
    <source>
        <strain evidence="1 2">SM1</strain>
    </source>
</reference>
<dbReference type="Pfam" id="PF13692">
    <property type="entry name" value="Glyco_trans_1_4"/>
    <property type="match status" value="1"/>
</dbReference>
<comment type="caution">
    <text evidence="1">The sequence shown here is derived from an EMBL/GenBank/DDBJ whole genome shotgun (WGS) entry which is preliminary data.</text>
</comment>
<dbReference type="GO" id="GO:0016757">
    <property type="term" value="F:glycosyltransferase activity"/>
    <property type="evidence" value="ECO:0007669"/>
    <property type="project" value="UniProtKB-KW"/>
</dbReference>
<organism evidence="1 2">
    <name type="scientific">Rhodopirellula maiorica SM1</name>
    <dbReference type="NCBI Taxonomy" id="1265738"/>
    <lineage>
        <taxon>Bacteria</taxon>
        <taxon>Pseudomonadati</taxon>
        <taxon>Planctomycetota</taxon>
        <taxon>Planctomycetia</taxon>
        <taxon>Pirellulales</taxon>
        <taxon>Pirellulaceae</taxon>
        <taxon>Novipirellula</taxon>
    </lineage>
</organism>
<keyword evidence="1" id="KW-0808">Transferase</keyword>
<dbReference type="AlphaFoldDB" id="M5RL19"/>
<evidence type="ECO:0000313" key="2">
    <source>
        <dbReference type="Proteomes" id="UP000011991"/>
    </source>
</evidence>
<dbReference type="Gene3D" id="3.40.50.2000">
    <property type="entry name" value="Glycogen Phosphorylase B"/>
    <property type="match status" value="2"/>
</dbReference>
<protein>
    <submittedName>
        <fullName evidence="1">Glycosyl transferase, group 1 domain protein</fullName>
        <ecNumber evidence="1">2.4.-.-</ecNumber>
    </submittedName>
</protein>
<dbReference type="PATRIC" id="fig|1265738.3.peg.6981"/>
<gene>
    <name evidence="1" type="ORF">RMSM_06995</name>
</gene>
<evidence type="ECO:0000313" key="1">
    <source>
        <dbReference type="EMBL" id="EMI16072.1"/>
    </source>
</evidence>
<dbReference type="EMBL" id="ANOG01000999">
    <property type="protein sequence ID" value="EMI16072.1"/>
    <property type="molecule type" value="Genomic_DNA"/>
</dbReference>
<sequence length="366" mass="39732">MLEQLAAQNPHTEVIAVSPGAEKIPGVRNASAQITWSTRTRCRLRNHRGVRSVCGPSDIASTIAFQYARAALQAFASDQGAQTVVVAATMSVALLAQKMLPQACVVYWVQGMPRLGQESLASSAVNACHGIVAPSRAIYRDLFQLICRDRFTPPVWVIPNTIDQSQFKTESEATIQATRQRLGIGEQDIAVMHIGRAPEKGLKIIETALAVGEFDRRVVLVSAGGPTPNRRHINQHTEVLETGRVAPQELNQIYQACSIGVVPSVWWENCPVALIEMMSLGLCPIGSRVGGIPEMIEHGESGLLVDSPNDAQAWASALHTVISDAALRQRLATAAKSSMQTRFSASRSIEQWCQVLNTVPLSNRML</sequence>
<keyword evidence="1" id="KW-0328">Glycosyltransferase</keyword>
<proteinExistence type="predicted"/>
<dbReference type="CDD" id="cd03801">
    <property type="entry name" value="GT4_PimA-like"/>
    <property type="match status" value="1"/>
</dbReference>
<dbReference type="SUPFAM" id="SSF53756">
    <property type="entry name" value="UDP-Glycosyltransferase/glycogen phosphorylase"/>
    <property type="match status" value="1"/>
</dbReference>
<dbReference type="PANTHER" id="PTHR45947:SF15">
    <property type="entry name" value="TEICHURONIC ACID BIOSYNTHESIS GLYCOSYLTRANSFERASE TUAC-RELATED"/>
    <property type="match status" value="1"/>
</dbReference>
<accession>M5RL19</accession>
<dbReference type="EC" id="2.4.-.-" evidence="1"/>
<name>M5RL19_9BACT</name>